<reference evidence="2" key="1">
    <citation type="journal article" date="2022" name="Mol. Ecol. Resour.">
        <title>The genomes of chicory, endive, great burdock and yacon provide insights into Asteraceae palaeo-polyploidization history and plant inulin production.</title>
        <authorList>
            <person name="Fan W."/>
            <person name="Wang S."/>
            <person name="Wang H."/>
            <person name="Wang A."/>
            <person name="Jiang F."/>
            <person name="Liu H."/>
            <person name="Zhao H."/>
            <person name="Xu D."/>
            <person name="Zhang Y."/>
        </authorList>
    </citation>
    <scope>NUCLEOTIDE SEQUENCE [LARGE SCALE GENOMIC DNA]</scope>
    <source>
        <strain evidence="2">cv. Yunnan</strain>
    </source>
</reference>
<name>A0ACB9FQC1_9ASTR</name>
<accession>A0ACB9FQC1</accession>
<evidence type="ECO:0000313" key="1">
    <source>
        <dbReference type="EMBL" id="KAI3773317.1"/>
    </source>
</evidence>
<proteinExistence type="predicted"/>
<dbReference type="Proteomes" id="UP001056120">
    <property type="component" value="Linkage Group LG16"/>
</dbReference>
<keyword evidence="2" id="KW-1185">Reference proteome</keyword>
<dbReference type="EMBL" id="CM042033">
    <property type="protein sequence ID" value="KAI3773317.1"/>
    <property type="molecule type" value="Genomic_DNA"/>
</dbReference>
<sequence length="252" mass="28552">MTMGVEFQGSRFRSLEEDEANFHVVERRRRQPRVLIQIFREQTHTDLQSVKPAVGFDATYRSNKYDMVFVPFTGIDNHNRNVTLGAALLGSESAESYSWLLRFYVKAFGCAPKVIVTDQDPAMKKAIQEVLPNSRHRLCMWHIWEKLSAKADEVQVVAPPPSRRDRFAEMTGMKEPCTITIRKPIRTRTKGCGTRKCLKSAREIAISQAGKKTKECGFCKVAGHNLRTCKLYIASLKEKESPASSGVDNIQV</sequence>
<evidence type="ECO:0000313" key="2">
    <source>
        <dbReference type="Proteomes" id="UP001056120"/>
    </source>
</evidence>
<reference evidence="1 2" key="2">
    <citation type="journal article" date="2022" name="Mol. Ecol. Resour.">
        <title>The genomes of chicory, endive, great burdock and yacon provide insights into Asteraceae paleo-polyploidization history and plant inulin production.</title>
        <authorList>
            <person name="Fan W."/>
            <person name="Wang S."/>
            <person name="Wang H."/>
            <person name="Wang A."/>
            <person name="Jiang F."/>
            <person name="Liu H."/>
            <person name="Zhao H."/>
            <person name="Xu D."/>
            <person name="Zhang Y."/>
        </authorList>
    </citation>
    <scope>NUCLEOTIDE SEQUENCE [LARGE SCALE GENOMIC DNA]</scope>
    <source>
        <strain evidence="2">cv. Yunnan</strain>
        <tissue evidence="1">Leaves</tissue>
    </source>
</reference>
<comment type="caution">
    <text evidence="1">The sequence shown here is derived from an EMBL/GenBank/DDBJ whole genome shotgun (WGS) entry which is preliminary data.</text>
</comment>
<gene>
    <name evidence="1" type="ORF">L1987_47842</name>
</gene>
<organism evidence="1 2">
    <name type="scientific">Smallanthus sonchifolius</name>
    <dbReference type="NCBI Taxonomy" id="185202"/>
    <lineage>
        <taxon>Eukaryota</taxon>
        <taxon>Viridiplantae</taxon>
        <taxon>Streptophyta</taxon>
        <taxon>Embryophyta</taxon>
        <taxon>Tracheophyta</taxon>
        <taxon>Spermatophyta</taxon>
        <taxon>Magnoliopsida</taxon>
        <taxon>eudicotyledons</taxon>
        <taxon>Gunneridae</taxon>
        <taxon>Pentapetalae</taxon>
        <taxon>asterids</taxon>
        <taxon>campanulids</taxon>
        <taxon>Asterales</taxon>
        <taxon>Asteraceae</taxon>
        <taxon>Asteroideae</taxon>
        <taxon>Heliantheae alliance</taxon>
        <taxon>Millerieae</taxon>
        <taxon>Smallanthus</taxon>
    </lineage>
</organism>
<protein>
    <submittedName>
        <fullName evidence="1">Uncharacterized protein</fullName>
    </submittedName>
</protein>